<keyword evidence="3" id="KW-1185">Reference proteome</keyword>
<name>A0A139AF15_GONPJ</name>
<reference evidence="2 3" key="1">
    <citation type="journal article" date="2015" name="Genome Biol. Evol.">
        <title>Phylogenomic analyses indicate that early fungi evolved digesting cell walls of algal ancestors of land plants.</title>
        <authorList>
            <person name="Chang Y."/>
            <person name="Wang S."/>
            <person name="Sekimoto S."/>
            <person name="Aerts A.L."/>
            <person name="Choi C."/>
            <person name="Clum A."/>
            <person name="LaButti K.M."/>
            <person name="Lindquist E.A."/>
            <person name="Yee Ngan C."/>
            <person name="Ohm R.A."/>
            <person name="Salamov A.A."/>
            <person name="Grigoriev I.V."/>
            <person name="Spatafora J.W."/>
            <person name="Berbee M.L."/>
        </authorList>
    </citation>
    <scope>NUCLEOTIDE SEQUENCE [LARGE SCALE GENOMIC DNA]</scope>
    <source>
        <strain evidence="2 3">JEL478</strain>
    </source>
</reference>
<dbReference type="Proteomes" id="UP000070544">
    <property type="component" value="Unassembled WGS sequence"/>
</dbReference>
<dbReference type="EMBL" id="KQ965765">
    <property type="protein sequence ID" value="KXS15013.1"/>
    <property type="molecule type" value="Genomic_DNA"/>
</dbReference>
<keyword evidence="1" id="KW-0812">Transmembrane</keyword>
<evidence type="ECO:0000256" key="1">
    <source>
        <dbReference type="SAM" id="Phobius"/>
    </source>
</evidence>
<evidence type="ECO:0000313" key="2">
    <source>
        <dbReference type="EMBL" id="KXS15013.1"/>
    </source>
</evidence>
<keyword evidence="1" id="KW-0472">Membrane</keyword>
<feature type="transmembrane region" description="Helical" evidence="1">
    <location>
        <begin position="71"/>
        <end position="94"/>
    </location>
</feature>
<gene>
    <name evidence="2" type="ORF">M427DRAFT_57151</name>
</gene>
<sequence>MSNAEGVSDRGFQLAIRSWRNTRSRHLFGGDADRQNPRVGDGLFQRRIRTFLSSLARVGSRYLVKALLDSAIPVMIVAFAIPIIRTALFLYGALLPVEGISPPTCKREIMCTFIGSRLAIFIPVYVAMMLFSWRENRVAPALRFSRGGWGWALQATSEWNDLLSTLLSS</sequence>
<keyword evidence="1" id="KW-1133">Transmembrane helix</keyword>
<protein>
    <submittedName>
        <fullName evidence="2">Uncharacterized protein</fullName>
    </submittedName>
</protein>
<feature type="transmembrane region" description="Helical" evidence="1">
    <location>
        <begin position="114"/>
        <end position="133"/>
    </location>
</feature>
<dbReference type="AlphaFoldDB" id="A0A139AF15"/>
<evidence type="ECO:0000313" key="3">
    <source>
        <dbReference type="Proteomes" id="UP000070544"/>
    </source>
</evidence>
<proteinExistence type="predicted"/>
<accession>A0A139AF15</accession>
<organism evidence="2 3">
    <name type="scientific">Gonapodya prolifera (strain JEL478)</name>
    <name type="common">Monoblepharis prolifera</name>
    <dbReference type="NCBI Taxonomy" id="1344416"/>
    <lineage>
        <taxon>Eukaryota</taxon>
        <taxon>Fungi</taxon>
        <taxon>Fungi incertae sedis</taxon>
        <taxon>Chytridiomycota</taxon>
        <taxon>Chytridiomycota incertae sedis</taxon>
        <taxon>Monoblepharidomycetes</taxon>
        <taxon>Monoblepharidales</taxon>
        <taxon>Gonapodyaceae</taxon>
        <taxon>Gonapodya</taxon>
    </lineage>
</organism>